<dbReference type="STRING" id="1230905.A0A1G4JRK3"/>
<dbReference type="SFLD" id="SFLDG01129">
    <property type="entry name" value="C1.5:_HAD__Beta-PGM__Phosphata"/>
    <property type="match status" value="1"/>
</dbReference>
<dbReference type="NCBIfam" id="TIGR01549">
    <property type="entry name" value="HAD-SF-IA-v1"/>
    <property type="match status" value="1"/>
</dbReference>
<dbReference type="EMBL" id="LT598465">
    <property type="protein sequence ID" value="SCU93467.1"/>
    <property type="molecule type" value="Genomic_DNA"/>
</dbReference>
<dbReference type="InterPro" id="IPR036412">
    <property type="entry name" value="HAD-like_sf"/>
</dbReference>
<dbReference type="PANTHER" id="PTHR43885">
    <property type="entry name" value="HALOACID DEHALOGENASE-LIKE HYDROLASE"/>
    <property type="match status" value="1"/>
</dbReference>
<accession>A0A1G4JRK3</accession>
<dbReference type="OrthoDB" id="426235at2759"/>
<dbReference type="Pfam" id="PF00702">
    <property type="entry name" value="Hydrolase"/>
    <property type="match status" value="1"/>
</dbReference>
<organism evidence="1 2">
    <name type="scientific">Lachancea mirantina</name>
    <dbReference type="NCBI Taxonomy" id="1230905"/>
    <lineage>
        <taxon>Eukaryota</taxon>
        <taxon>Fungi</taxon>
        <taxon>Dikarya</taxon>
        <taxon>Ascomycota</taxon>
        <taxon>Saccharomycotina</taxon>
        <taxon>Saccharomycetes</taxon>
        <taxon>Saccharomycetales</taxon>
        <taxon>Saccharomycetaceae</taxon>
        <taxon>Lachancea</taxon>
    </lineage>
</organism>
<dbReference type="InterPro" id="IPR023214">
    <property type="entry name" value="HAD_sf"/>
</dbReference>
<dbReference type="InterPro" id="IPR006439">
    <property type="entry name" value="HAD-SF_hydro_IA"/>
</dbReference>
<dbReference type="GO" id="GO:0016791">
    <property type="term" value="F:phosphatase activity"/>
    <property type="evidence" value="ECO:0007669"/>
    <property type="project" value="UniProtKB-ARBA"/>
</dbReference>
<evidence type="ECO:0000313" key="2">
    <source>
        <dbReference type="Proteomes" id="UP000191024"/>
    </source>
</evidence>
<dbReference type="SUPFAM" id="SSF56784">
    <property type="entry name" value="HAD-like"/>
    <property type="match status" value="1"/>
</dbReference>
<dbReference type="AlphaFoldDB" id="A0A1G4JRK3"/>
<keyword evidence="2" id="KW-1185">Reference proteome</keyword>
<sequence>MPRIAKLWPSSKTAHRAVKAVVFDMDGTLCLPQAWMFLAMREALGIQDSPIDILAYIDTLKSVEKRREAEARVANVERKAMAEMQPQPGLAKLMQFLAENNVSKNICTRNLIDPVNHLLASFVPRDHAVFDVILTRAFRPTKPHPDPLLHIARALGVHSHELVMVGDSFDDMASGRAAGCATILVKSEHNAKLLQTRPELVDAAVDDLEEIIRLLQDGFETRSV</sequence>
<evidence type="ECO:0000313" key="1">
    <source>
        <dbReference type="EMBL" id="SCU93467.1"/>
    </source>
</evidence>
<reference evidence="1 2" key="1">
    <citation type="submission" date="2016-03" db="EMBL/GenBank/DDBJ databases">
        <authorList>
            <person name="Devillers H."/>
        </authorList>
    </citation>
    <scope>NUCLEOTIDE SEQUENCE [LARGE SCALE GENOMIC DNA]</scope>
    <source>
        <strain evidence="1">CBS 11717</strain>
    </source>
</reference>
<dbReference type="Gene3D" id="3.40.50.1000">
    <property type="entry name" value="HAD superfamily/HAD-like"/>
    <property type="match status" value="1"/>
</dbReference>
<gene>
    <name evidence="1" type="ORF">LAMI_0E14466G</name>
</gene>
<name>A0A1G4JRK3_9SACH</name>
<dbReference type="PANTHER" id="PTHR43885:SF1">
    <property type="entry name" value="SUPERFAMILY HYDROLASE, PUTATIVE (AFU_ORTHOLOGUE AFUA_4G13290)-RELATED"/>
    <property type="match status" value="1"/>
</dbReference>
<dbReference type="Gene3D" id="1.10.260.80">
    <property type="match status" value="1"/>
</dbReference>
<proteinExistence type="predicted"/>
<dbReference type="Proteomes" id="UP000191024">
    <property type="component" value="Chromosome E"/>
</dbReference>
<dbReference type="SFLD" id="SFLDS00003">
    <property type="entry name" value="Haloacid_Dehalogenase"/>
    <property type="match status" value="1"/>
</dbReference>
<protein>
    <submittedName>
        <fullName evidence="1">LAMI_0E14466g1_1</fullName>
    </submittedName>
</protein>
<dbReference type="NCBIfam" id="TIGR01509">
    <property type="entry name" value="HAD-SF-IA-v3"/>
    <property type="match status" value="1"/>
</dbReference>